<reference evidence="1" key="1">
    <citation type="journal article" date="2020" name="Stud. Mycol.">
        <title>101 Dothideomycetes genomes: a test case for predicting lifestyles and emergence of pathogens.</title>
        <authorList>
            <person name="Haridas S."/>
            <person name="Albert R."/>
            <person name="Binder M."/>
            <person name="Bloem J."/>
            <person name="Labutti K."/>
            <person name="Salamov A."/>
            <person name="Andreopoulos B."/>
            <person name="Baker S."/>
            <person name="Barry K."/>
            <person name="Bills G."/>
            <person name="Bluhm B."/>
            <person name="Cannon C."/>
            <person name="Castanera R."/>
            <person name="Culley D."/>
            <person name="Daum C."/>
            <person name="Ezra D."/>
            <person name="Gonzalez J."/>
            <person name="Henrissat B."/>
            <person name="Kuo A."/>
            <person name="Liang C."/>
            <person name="Lipzen A."/>
            <person name="Lutzoni F."/>
            <person name="Magnuson J."/>
            <person name="Mondo S."/>
            <person name="Nolan M."/>
            <person name="Ohm R."/>
            <person name="Pangilinan J."/>
            <person name="Park H.-J."/>
            <person name="Ramirez L."/>
            <person name="Alfaro M."/>
            <person name="Sun H."/>
            <person name="Tritt A."/>
            <person name="Yoshinaga Y."/>
            <person name="Zwiers L.-H."/>
            <person name="Turgeon B."/>
            <person name="Goodwin S."/>
            <person name="Spatafora J."/>
            <person name="Crous P."/>
            <person name="Grigoriev I."/>
        </authorList>
    </citation>
    <scope>NUCLEOTIDE SEQUENCE</scope>
    <source>
        <strain evidence="1">CBS 119687</strain>
    </source>
</reference>
<name>A0A6A5ZZ80_9PLEO</name>
<evidence type="ECO:0000313" key="2">
    <source>
        <dbReference type="Proteomes" id="UP000799771"/>
    </source>
</evidence>
<keyword evidence="2" id="KW-1185">Reference proteome</keyword>
<accession>A0A6A5ZZ80</accession>
<organism evidence="1 2">
    <name type="scientific">Dothidotthia symphoricarpi CBS 119687</name>
    <dbReference type="NCBI Taxonomy" id="1392245"/>
    <lineage>
        <taxon>Eukaryota</taxon>
        <taxon>Fungi</taxon>
        <taxon>Dikarya</taxon>
        <taxon>Ascomycota</taxon>
        <taxon>Pezizomycotina</taxon>
        <taxon>Dothideomycetes</taxon>
        <taxon>Pleosporomycetidae</taxon>
        <taxon>Pleosporales</taxon>
        <taxon>Dothidotthiaceae</taxon>
        <taxon>Dothidotthia</taxon>
    </lineage>
</organism>
<dbReference type="Proteomes" id="UP000799771">
    <property type="component" value="Unassembled WGS sequence"/>
</dbReference>
<protein>
    <submittedName>
        <fullName evidence="1">Uncharacterized protein</fullName>
    </submittedName>
</protein>
<dbReference type="RefSeq" id="XP_033518122.1">
    <property type="nucleotide sequence ID" value="XM_033671011.1"/>
</dbReference>
<dbReference type="EMBL" id="ML977522">
    <property type="protein sequence ID" value="KAF2123728.1"/>
    <property type="molecule type" value="Genomic_DNA"/>
</dbReference>
<gene>
    <name evidence="1" type="ORF">P153DRAFT_391145</name>
</gene>
<dbReference type="GeneID" id="54411443"/>
<evidence type="ECO:0000313" key="1">
    <source>
        <dbReference type="EMBL" id="KAF2123728.1"/>
    </source>
</evidence>
<dbReference type="AlphaFoldDB" id="A0A6A5ZZ80"/>
<proteinExistence type="predicted"/>
<sequence>MPKGRNRSGTPRTGETELLSIMMQNLSINVSNAIISSDKVIATKCSVCAAIPYFCDCPMPKPDTTEMAIRHSAIKLNTYATVAMLDDGKGDAMTLRYVESLIKRRFETQSTSKIGSTHVDLPKFASTAEILNSSLTTSMCTGGL</sequence>